<comment type="caution">
    <text evidence="1">The sequence shown here is derived from an EMBL/GenBank/DDBJ whole genome shotgun (WGS) entry which is preliminary data.</text>
</comment>
<organism evidence="1 2">
    <name type="scientific">Corchorus olitorius</name>
    <dbReference type="NCBI Taxonomy" id="93759"/>
    <lineage>
        <taxon>Eukaryota</taxon>
        <taxon>Viridiplantae</taxon>
        <taxon>Streptophyta</taxon>
        <taxon>Embryophyta</taxon>
        <taxon>Tracheophyta</taxon>
        <taxon>Spermatophyta</taxon>
        <taxon>Magnoliopsida</taxon>
        <taxon>eudicotyledons</taxon>
        <taxon>Gunneridae</taxon>
        <taxon>Pentapetalae</taxon>
        <taxon>rosids</taxon>
        <taxon>malvids</taxon>
        <taxon>Malvales</taxon>
        <taxon>Malvaceae</taxon>
        <taxon>Grewioideae</taxon>
        <taxon>Apeibeae</taxon>
        <taxon>Corchorus</taxon>
    </lineage>
</organism>
<name>A0A1R3KI84_9ROSI</name>
<protein>
    <submittedName>
        <fullName evidence="1">Uncharacterized protein</fullName>
    </submittedName>
</protein>
<dbReference type="Proteomes" id="UP000187203">
    <property type="component" value="Unassembled WGS sequence"/>
</dbReference>
<evidence type="ECO:0000313" key="2">
    <source>
        <dbReference type="Proteomes" id="UP000187203"/>
    </source>
</evidence>
<sequence>MAFSSHKSVIWSGFNILIRAIEKNPNHKYAMKRRWFYKRSVE</sequence>
<proteinExistence type="predicted"/>
<reference evidence="2" key="1">
    <citation type="submission" date="2013-09" db="EMBL/GenBank/DDBJ databases">
        <title>Corchorus olitorius genome sequencing.</title>
        <authorList>
            <person name="Alam M."/>
            <person name="Haque M.S."/>
            <person name="Islam M.S."/>
            <person name="Emdad E.M."/>
            <person name="Islam M.M."/>
            <person name="Ahmed B."/>
            <person name="Halim A."/>
            <person name="Hossen Q.M.M."/>
            <person name="Hossain M.Z."/>
            <person name="Ahmed R."/>
            <person name="Khan M.M."/>
            <person name="Islam R."/>
            <person name="Rashid M.M."/>
            <person name="Khan S.A."/>
            <person name="Rahman M.S."/>
            <person name="Alam M."/>
            <person name="Yahiya A.S."/>
            <person name="Khan M.S."/>
            <person name="Azam M.S."/>
            <person name="Haque T."/>
            <person name="Lashkar M.Z.H."/>
            <person name="Akhand A.I."/>
            <person name="Morshed G."/>
            <person name="Roy S."/>
            <person name="Uddin K.S."/>
            <person name="Rabeya T."/>
            <person name="Hossain A.S."/>
            <person name="Chowdhury A."/>
            <person name="Snigdha A.R."/>
            <person name="Mortoza M.S."/>
            <person name="Matin S.A."/>
            <person name="Hoque S.M.E."/>
            <person name="Islam M.K."/>
            <person name="Roy D.K."/>
            <person name="Haider R."/>
            <person name="Moosa M.M."/>
            <person name="Elias S.M."/>
            <person name="Hasan A.M."/>
            <person name="Jahan S."/>
            <person name="Shafiuddin M."/>
            <person name="Mahmood N."/>
            <person name="Shommy N.S."/>
        </authorList>
    </citation>
    <scope>NUCLEOTIDE SEQUENCE [LARGE SCALE GENOMIC DNA]</scope>
    <source>
        <strain evidence="2">cv. O-4</strain>
    </source>
</reference>
<dbReference type="AlphaFoldDB" id="A0A1R3KI84"/>
<gene>
    <name evidence="1" type="ORF">COLO4_07893</name>
</gene>
<dbReference type="EMBL" id="AWUE01013496">
    <property type="protein sequence ID" value="OMP06795.1"/>
    <property type="molecule type" value="Genomic_DNA"/>
</dbReference>
<keyword evidence="2" id="KW-1185">Reference proteome</keyword>
<accession>A0A1R3KI84</accession>
<evidence type="ECO:0000313" key="1">
    <source>
        <dbReference type="EMBL" id="OMP06795.1"/>
    </source>
</evidence>